<feature type="transmembrane region" description="Helical" evidence="1">
    <location>
        <begin position="25"/>
        <end position="47"/>
    </location>
</feature>
<dbReference type="InterPro" id="IPR007436">
    <property type="entry name" value="DUF485"/>
</dbReference>
<keyword evidence="1" id="KW-0472">Membrane</keyword>
<evidence type="ECO:0000313" key="2">
    <source>
        <dbReference type="EMBL" id="PAU97271.1"/>
    </source>
</evidence>
<reference evidence="2 3" key="1">
    <citation type="submission" date="2017-09" db="EMBL/GenBank/DDBJ databases">
        <title>Paracoccus alkalisoli sp. nov., isolated from saline alkaline soil.</title>
        <authorList>
            <person name="Dong X."/>
            <person name="Zhang G."/>
        </authorList>
    </citation>
    <scope>NUCLEOTIDE SEQUENCE [LARGE SCALE GENOMIC DNA]</scope>
    <source>
        <strain evidence="2 3">WN007</strain>
    </source>
</reference>
<dbReference type="OrthoDB" id="5297034at2"/>
<accession>A0A2A2GIE1</accession>
<dbReference type="InterPro" id="IPR052959">
    <property type="entry name" value="Inner_membrane_assoc"/>
</dbReference>
<evidence type="ECO:0000256" key="1">
    <source>
        <dbReference type="SAM" id="Phobius"/>
    </source>
</evidence>
<keyword evidence="1" id="KW-0812">Transmembrane</keyword>
<evidence type="ECO:0008006" key="4">
    <source>
        <dbReference type="Google" id="ProtNLM"/>
    </source>
</evidence>
<dbReference type="PANTHER" id="PTHR38598">
    <property type="entry name" value="INNER MEMBRANE PROTEIN YJCH"/>
    <property type="match status" value="1"/>
</dbReference>
<gene>
    <name evidence="2" type="ORF">CK240_09345</name>
</gene>
<dbReference type="RefSeq" id="WP_095640074.1">
    <property type="nucleotide sequence ID" value="NZ_NSJZ01000006.1"/>
</dbReference>
<keyword evidence="3" id="KW-1185">Reference proteome</keyword>
<dbReference type="PANTHER" id="PTHR38598:SF1">
    <property type="entry name" value="INNER MEMBRANE PROTEIN YJCH"/>
    <property type="match status" value="1"/>
</dbReference>
<dbReference type="AlphaFoldDB" id="A0A2A2GIE1"/>
<dbReference type="EMBL" id="NSJZ01000006">
    <property type="protein sequence ID" value="PAU97271.1"/>
    <property type="molecule type" value="Genomic_DNA"/>
</dbReference>
<dbReference type="Pfam" id="PF04341">
    <property type="entry name" value="DUF485"/>
    <property type="match status" value="1"/>
</dbReference>
<feature type="transmembrane region" description="Helical" evidence="1">
    <location>
        <begin position="59"/>
        <end position="83"/>
    </location>
</feature>
<proteinExistence type="predicted"/>
<sequence>MLDPMLQRIASNPNYNELRTRRLRFGWTLTIAMLIVYYGFVLLVAFGKQTLATPIGDGVMTWGIPIGFGVILFTIVVTAIYVLRANREYDDLTDRIKREALK</sequence>
<name>A0A2A2GIE1_9RHOB</name>
<keyword evidence="1" id="KW-1133">Transmembrane helix</keyword>
<organism evidence="2 3">
    <name type="scientific">Paracoccus salipaludis</name>
    <dbReference type="NCBI Taxonomy" id="2032623"/>
    <lineage>
        <taxon>Bacteria</taxon>
        <taxon>Pseudomonadati</taxon>
        <taxon>Pseudomonadota</taxon>
        <taxon>Alphaproteobacteria</taxon>
        <taxon>Rhodobacterales</taxon>
        <taxon>Paracoccaceae</taxon>
        <taxon>Paracoccus</taxon>
    </lineage>
</organism>
<dbReference type="GO" id="GO:0005886">
    <property type="term" value="C:plasma membrane"/>
    <property type="evidence" value="ECO:0007669"/>
    <property type="project" value="TreeGrafter"/>
</dbReference>
<comment type="caution">
    <text evidence="2">The sequence shown here is derived from an EMBL/GenBank/DDBJ whole genome shotgun (WGS) entry which is preliminary data.</text>
</comment>
<dbReference type="Proteomes" id="UP000218023">
    <property type="component" value="Unassembled WGS sequence"/>
</dbReference>
<protein>
    <recommendedName>
        <fullName evidence="4">DUF485 domain-containing protein</fullName>
    </recommendedName>
</protein>
<evidence type="ECO:0000313" key="3">
    <source>
        <dbReference type="Proteomes" id="UP000218023"/>
    </source>
</evidence>